<comment type="caution">
    <text evidence="8">The sequence shown here is derived from an EMBL/GenBank/DDBJ whole genome shotgun (WGS) entry which is preliminary data.</text>
</comment>
<evidence type="ECO:0000313" key="8">
    <source>
        <dbReference type="EMBL" id="MET6997313.1"/>
    </source>
</evidence>
<evidence type="ECO:0000256" key="5">
    <source>
        <dbReference type="ARBA" id="ARBA00022801"/>
    </source>
</evidence>
<dbReference type="EC" id="3.4.21.89" evidence="3 6"/>
<dbReference type="RefSeq" id="WP_354659951.1">
    <property type="nucleotide sequence ID" value="NZ_JBEXAC010000001.1"/>
</dbReference>
<evidence type="ECO:0000256" key="1">
    <source>
        <dbReference type="ARBA" id="ARBA00000677"/>
    </source>
</evidence>
<keyword evidence="6" id="KW-0472">Membrane</keyword>
<reference evidence="8 9" key="1">
    <citation type="submission" date="2024-06" db="EMBL/GenBank/DDBJ databases">
        <title>Chitinophaga defluvii sp. nov., isolated from municipal sewage.</title>
        <authorList>
            <person name="Zhang L."/>
        </authorList>
    </citation>
    <scope>NUCLEOTIDE SEQUENCE [LARGE SCALE GENOMIC DNA]</scope>
    <source>
        <strain evidence="8 9">H8</strain>
    </source>
</reference>
<comment type="similarity">
    <text evidence="2 6">Belongs to the peptidase S26 family.</text>
</comment>
<dbReference type="PANTHER" id="PTHR43390:SF1">
    <property type="entry name" value="CHLOROPLAST PROCESSING PEPTIDASE"/>
    <property type="match status" value="1"/>
</dbReference>
<feature type="domain" description="Peptidase S26" evidence="7">
    <location>
        <begin position="30"/>
        <end position="218"/>
    </location>
</feature>
<organism evidence="8 9">
    <name type="scientific">Chitinophaga defluvii</name>
    <dbReference type="NCBI Taxonomy" id="3163343"/>
    <lineage>
        <taxon>Bacteria</taxon>
        <taxon>Pseudomonadati</taxon>
        <taxon>Bacteroidota</taxon>
        <taxon>Chitinophagia</taxon>
        <taxon>Chitinophagales</taxon>
        <taxon>Chitinophagaceae</taxon>
        <taxon>Chitinophaga</taxon>
    </lineage>
</organism>
<evidence type="ECO:0000256" key="4">
    <source>
        <dbReference type="ARBA" id="ARBA00019232"/>
    </source>
</evidence>
<proteinExistence type="inferred from homology"/>
<feature type="domain" description="Peptidase S26" evidence="7">
    <location>
        <begin position="349"/>
        <end position="386"/>
    </location>
</feature>
<comment type="catalytic activity">
    <reaction evidence="1 6">
        <text>Cleavage of hydrophobic, N-terminal signal or leader sequences from secreted and periplasmic proteins.</text>
        <dbReference type="EC" id="3.4.21.89"/>
    </reaction>
</comment>
<evidence type="ECO:0000313" key="9">
    <source>
        <dbReference type="Proteomes" id="UP001549749"/>
    </source>
</evidence>
<dbReference type="Gene3D" id="2.10.109.10">
    <property type="entry name" value="Umud Fragment, subunit A"/>
    <property type="match status" value="2"/>
</dbReference>
<keyword evidence="6" id="KW-0812">Transmembrane</keyword>
<sequence length="405" mass="46657">MEPSNDALQSVAANDSIAPPRRRYSIFQVIREWVNAALFTLIAAALVRLFIFEAYSIPSASMEKTLLVNDFLFVSKITYGPRIPMTPLAFPFAHHTMPFTKGTKAYSEAIQWVYRRLPGFRKIKRNDVIVFNYPAGDTVFLNANGKDVDYYMTIVAMGREQALAYYPNRITRPVDKRENYIKRCIAIAGDTLQIRNGVVYVNGEKAMIPAESQENYTVSTREGRPLDEQRLKDMNIHGPEETWGAGRYVYNFTGKEAGTIKSWPKVITVKPLVDKQIDAYAFPHDLSHFRWNSDFMGPVYIPRQGATIRLDTNNIALYQRVIQTYESNQLDIIDGHILINGKIATSYTFKMDYYWMMGDNRDNSLDSRFWGFVPEDHIVGKASFIWLSYDSHRAIRWQRLFTSIN</sequence>
<dbReference type="NCBIfam" id="TIGR02227">
    <property type="entry name" value="sigpep_I_bact"/>
    <property type="match status" value="2"/>
</dbReference>
<dbReference type="PANTHER" id="PTHR43390">
    <property type="entry name" value="SIGNAL PEPTIDASE I"/>
    <property type="match status" value="1"/>
</dbReference>
<accession>A0ABV2T2R2</accession>
<feature type="transmembrane region" description="Helical" evidence="6">
    <location>
        <begin position="33"/>
        <end position="52"/>
    </location>
</feature>
<dbReference type="InterPro" id="IPR000223">
    <property type="entry name" value="Pept_S26A_signal_pept_1"/>
</dbReference>
<gene>
    <name evidence="8" type="primary">lepB</name>
    <name evidence="8" type="ORF">ABR189_08020</name>
</gene>
<dbReference type="Pfam" id="PF10502">
    <property type="entry name" value="Peptidase_S26"/>
    <property type="match status" value="2"/>
</dbReference>
<evidence type="ECO:0000259" key="7">
    <source>
        <dbReference type="Pfam" id="PF10502"/>
    </source>
</evidence>
<dbReference type="PROSITE" id="PS00761">
    <property type="entry name" value="SPASE_I_3"/>
    <property type="match status" value="1"/>
</dbReference>
<dbReference type="Proteomes" id="UP001549749">
    <property type="component" value="Unassembled WGS sequence"/>
</dbReference>
<keyword evidence="6" id="KW-1133">Transmembrane helix</keyword>
<keyword evidence="5 6" id="KW-0378">Hydrolase</keyword>
<evidence type="ECO:0000256" key="2">
    <source>
        <dbReference type="ARBA" id="ARBA00009370"/>
    </source>
</evidence>
<dbReference type="GO" id="GO:0009003">
    <property type="term" value="F:signal peptidase activity"/>
    <property type="evidence" value="ECO:0007669"/>
    <property type="project" value="UniProtKB-EC"/>
</dbReference>
<evidence type="ECO:0000256" key="3">
    <source>
        <dbReference type="ARBA" id="ARBA00013208"/>
    </source>
</evidence>
<comment type="subcellular location">
    <subcellularLocation>
        <location evidence="6">Membrane</location>
        <topology evidence="6">Single-pass type II membrane protein</topology>
    </subcellularLocation>
</comment>
<dbReference type="InterPro" id="IPR036286">
    <property type="entry name" value="LexA/Signal_pep-like_sf"/>
</dbReference>
<evidence type="ECO:0000256" key="6">
    <source>
        <dbReference type="RuleBase" id="RU362042"/>
    </source>
</evidence>
<dbReference type="SUPFAM" id="SSF51306">
    <property type="entry name" value="LexA/Signal peptidase"/>
    <property type="match status" value="1"/>
</dbReference>
<dbReference type="InterPro" id="IPR019758">
    <property type="entry name" value="Pept_S26A_signal_pept_1_CS"/>
</dbReference>
<dbReference type="EMBL" id="JBEXAC010000001">
    <property type="protein sequence ID" value="MET6997313.1"/>
    <property type="molecule type" value="Genomic_DNA"/>
</dbReference>
<dbReference type="PRINTS" id="PR00727">
    <property type="entry name" value="LEADERPTASE"/>
</dbReference>
<protein>
    <recommendedName>
        <fullName evidence="4 6">Signal peptidase I</fullName>
        <ecNumber evidence="3 6">3.4.21.89</ecNumber>
    </recommendedName>
</protein>
<keyword evidence="6" id="KW-0645">Protease</keyword>
<dbReference type="InterPro" id="IPR019533">
    <property type="entry name" value="Peptidase_S26"/>
</dbReference>
<dbReference type="CDD" id="cd06530">
    <property type="entry name" value="S26_SPase_I"/>
    <property type="match status" value="2"/>
</dbReference>
<name>A0ABV2T2R2_9BACT</name>
<keyword evidence="9" id="KW-1185">Reference proteome</keyword>